<evidence type="ECO:0000256" key="3">
    <source>
        <dbReference type="ARBA" id="ARBA00022737"/>
    </source>
</evidence>
<evidence type="ECO:0000259" key="7">
    <source>
        <dbReference type="SMART" id="SM01156"/>
    </source>
</evidence>
<dbReference type="SUPFAM" id="SSF48371">
    <property type="entry name" value="ARM repeat"/>
    <property type="match status" value="1"/>
</dbReference>
<dbReference type="FunFam" id="1.25.10.10:FF:001136">
    <property type="entry name" value="Beta-catenin-like protein 1"/>
    <property type="match status" value="1"/>
</dbReference>
<dbReference type="Pfam" id="PF08216">
    <property type="entry name" value="CTNNBL"/>
    <property type="match status" value="1"/>
</dbReference>
<dbReference type="AlphaFoldDB" id="A0A4P9ZK27"/>
<dbReference type="SMART" id="SM01156">
    <property type="entry name" value="DUF1716"/>
    <property type="match status" value="1"/>
</dbReference>
<gene>
    <name evidence="8" type="ORF">BJ085DRAFT_21598</name>
</gene>
<keyword evidence="3" id="KW-0677">Repeat</keyword>
<dbReference type="InterPro" id="IPR039678">
    <property type="entry name" value="CTNNBL1"/>
</dbReference>
<evidence type="ECO:0000313" key="8">
    <source>
        <dbReference type="EMBL" id="RKP33604.1"/>
    </source>
</evidence>
<dbReference type="InterPro" id="IPR013180">
    <property type="entry name" value="CTNNBL1_N"/>
</dbReference>
<evidence type="ECO:0000256" key="2">
    <source>
        <dbReference type="ARBA" id="ARBA00022553"/>
    </source>
</evidence>
<feature type="domain" description="Beta-catenin-like protein 1 N-terminal" evidence="7">
    <location>
        <begin position="33"/>
        <end position="141"/>
    </location>
</feature>
<keyword evidence="5" id="KW-0539">Nucleus</keyword>
<accession>A0A4P9ZK27</accession>
<evidence type="ECO:0000256" key="1">
    <source>
        <dbReference type="ARBA" id="ARBA00004123"/>
    </source>
</evidence>
<proteinExistence type="predicted"/>
<dbReference type="InterPro" id="IPR016024">
    <property type="entry name" value="ARM-type_fold"/>
</dbReference>
<keyword evidence="2" id="KW-0597">Phosphoprotein</keyword>
<evidence type="ECO:0000256" key="5">
    <source>
        <dbReference type="ARBA" id="ARBA00023242"/>
    </source>
</evidence>
<dbReference type="InterPro" id="IPR011989">
    <property type="entry name" value="ARM-like"/>
</dbReference>
<keyword evidence="9" id="KW-1185">Reference proteome</keyword>
<dbReference type="STRING" id="215637.A0A4P9ZK27"/>
<feature type="non-terminal residue" evidence="8">
    <location>
        <position position="1"/>
    </location>
</feature>
<reference evidence="9" key="1">
    <citation type="journal article" date="2018" name="Nat. Microbiol.">
        <title>Leveraging single-cell genomics to expand the fungal tree of life.</title>
        <authorList>
            <person name="Ahrendt S.R."/>
            <person name="Quandt C.A."/>
            <person name="Ciobanu D."/>
            <person name="Clum A."/>
            <person name="Salamov A."/>
            <person name="Andreopoulos B."/>
            <person name="Cheng J.F."/>
            <person name="Woyke T."/>
            <person name="Pelin A."/>
            <person name="Henrissat B."/>
            <person name="Reynolds N.K."/>
            <person name="Benny G.L."/>
            <person name="Smith M.E."/>
            <person name="James T.Y."/>
            <person name="Grigoriev I.V."/>
        </authorList>
    </citation>
    <scope>NUCLEOTIDE SEQUENCE [LARGE SCALE GENOMIC DNA]</scope>
    <source>
        <strain evidence="9">RSA 468</strain>
    </source>
</reference>
<name>A0A4P9ZK27_9FUNG</name>
<dbReference type="EMBL" id="ML003707">
    <property type="protein sequence ID" value="RKP33604.1"/>
    <property type="molecule type" value="Genomic_DNA"/>
</dbReference>
<evidence type="ECO:0000256" key="4">
    <source>
        <dbReference type="ARBA" id="ARBA00023054"/>
    </source>
</evidence>
<dbReference type="Proteomes" id="UP000268162">
    <property type="component" value="Unassembled WGS sequence"/>
</dbReference>
<keyword evidence="4" id="KW-0175">Coiled coil</keyword>
<dbReference type="GO" id="GO:0010467">
    <property type="term" value="P:gene expression"/>
    <property type="evidence" value="ECO:0007669"/>
    <property type="project" value="UniProtKB-ARBA"/>
</dbReference>
<feature type="region of interest" description="Disordered" evidence="6">
    <location>
        <begin position="1"/>
        <end position="27"/>
    </location>
</feature>
<sequence>ETDSPASPHGDSSEVDDNDEEDHRFYGDGFSDQQREILDFRALHGAVLSDETDPELTLPAIRRLTLQLERAINKNQELRARYPDTPAKFMESEIDLEHTLHRFVNLSQAPQQFTELAQLDTIPLLLSQLSHENTDVAAIVVEVFNEWTDEETVFNAIPVISGEELDQEAIHTLVEQERATAALIEAVNTMVGAFISNQGLELVVQNLGRLQDDRPEDQAAIFQTLGLIEHLTELRTTYVTELVERTAILSWLLNVIAAGQFSSNLQYASEILVIILQGSPSNQIRLGALGGIDTILQALSVYRQRDPDSGDEIEYMENLFDILCLMIGEPELKLQFLKNEGVELMILMLKAKLLSRSRALKVLNFATCTNHFVSKLIAQKFIEESGLVPIMKVFMKKVGIALHSPHVEHTISVIASLLKHTEPATPDRWRVVNQFPDSGYERVDRLVELHMTYTDRLQPVEAEIAAEREALNMEDAYEEEYTEERFYTRRLTEGLFVVHMTDLVLVYLASEAPRIKQHATMLLKRYGRQWADVCHNVEGKSQRLPNWRGEY</sequence>
<protein>
    <submittedName>
        <fullName evidence="8">Catenin-beta-like protein</fullName>
    </submittedName>
</protein>
<dbReference type="GO" id="GO:0005681">
    <property type="term" value="C:spliceosomal complex"/>
    <property type="evidence" value="ECO:0007669"/>
    <property type="project" value="TreeGrafter"/>
</dbReference>
<dbReference type="PANTHER" id="PTHR14978:SF0">
    <property type="entry name" value="BETA-CATENIN-LIKE PROTEIN 1"/>
    <property type="match status" value="1"/>
</dbReference>
<comment type="subcellular location">
    <subcellularLocation>
        <location evidence="1">Nucleus</location>
    </subcellularLocation>
</comment>
<evidence type="ECO:0000256" key="6">
    <source>
        <dbReference type="SAM" id="MobiDB-lite"/>
    </source>
</evidence>
<organism evidence="8 9">
    <name type="scientific">Dimargaris cristalligena</name>
    <dbReference type="NCBI Taxonomy" id="215637"/>
    <lineage>
        <taxon>Eukaryota</taxon>
        <taxon>Fungi</taxon>
        <taxon>Fungi incertae sedis</taxon>
        <taxon>Zoopagomycota</taxon>
        <taxon>Kickxellomycotina</taxon>
        <taxon>Dimargaritomycetes</taxon>
        <taxon>Dimargaritales</taxon>
        <taxon>Dimargaritaceae</taxon>
        <taxon>Dimargaris</taxon>
    </lineage>
</organism>
<dbReference type="PANTHER" id="PTHR14978">
    <property type="entry name" value="BETA-CATENIN-LIKE PROTEIN 1 NUCLEAR ASSOCIATED PROTEIN"/>
    <property type="match status" value="1"/>
</dbReference>
<dbReference type="Gene3D" id="1.25.10.10">
    <property type="entry name" value="Leucine-rich Repeat Variant"/>
    <property type="match status" value="1"/>
</dbReference>
<evidence type="ECO:0000313" key="9">
    <source>
        <dbReference type="Proteomes" id="UP000268162"/>
    </source>
</evidence>